<evidence type="ECO:0000313" key="9">
    <source>
        <dbReference type="Proteomes" id="UP000019753"/>
    </source>
</evidence>
<feature type="transmembrane region" description="Helical" evidence="7">
    <location>
        <begin position="202"/>
        <end position="220"/>
    </location>
</feature>
<evidence type="ECO:0000256" key="1">
    <source>
        <dbReference type="ARBA" id="ARBA00007150"/>
    </source>
</evidence>
<dbReference type="AlphaFoldDB" id="A0A021VRD5"/>
<protein>
    <submittedName>
        <fullName evidence="8">Diacylglyceryl transferase</fullName>
    </submittedName>
</protein>
<evidence type="ECO:0000256" key="3">
    <source>
        <dbReference type="ARBA" id="ARBA00022679"/>
    </source>
</evidence>
<feature type="transmembrane region" description="Helical" evidence="7">
    <location>
        <begin position="299"/>
        <end position="318"/>
    </location>
</feature>
<dbReference type="Proteomes" id="UP000019753">
    <property type="component" value="Unassembled WGS sequence"/>
</dbReference>
<evidence type="ECO:0000256" key="4">
    <source>
        <dbReference type="ARBA" id="ARBA00022692"/>
    </source>
</evidence>
<evidence type="ECO:0000256" key="7">
    <source>
        <dbReference type="SAM" id="Phobius"/>
    </source>
</evidence>
<keyword evidence="4 7" id="KW-0812">Transmembrane</keyword>
<name>A0A021VRD5_9CELL</name>
<keyword evidence="6 7" id="KW-0472">Membrane</keyword>
<keyword evidence="5 7" id="KW-1133">Transmembrane helix</keyword>
<feature type="transmembrane region" description="Helical" evidence="7">
    <location>
        <begin position="97"/>
        <end position="116"/>
    </location>
</feature>
<evidence type="ECO:0000256" key="2">
    <source>
        <dbReference type="ARBA" id="ARBA00022475"/>
    </source>
</evidence>
<evidence type="ECO:0000256" key="5">
    <source>
        <dbReference type="ARBA" id="ARBA00022989"/>
    </source>
</evidence>
<comment type="caution">
    <text evidence="8">The sequence shown here is derived from an EMBL/GenBank/DDBJ whole genome shotgun (WGS) entry which is preliminary data.</text>
</comment>
<organism evidence="8 9">
    <name type="scientific">Actinotalea ferrariae CF5-4</name>
    <dbReference type="NCBI Taxonomy" id="948458"/>
    <lineage>
        <taxon>Bacteria</taxon>
        <taxon>Bacillati</taxon>
        <taxon>Actinomycetota</taxon>
        <taxon>Actinomycetes</taxon>
        <taxon>Micrococcales</taxon>
        <taxon>Cellulomonadaceae</taxon>
        <taxon>Actinotalea</taxon>
    </lineage>
</organism>
<feature type="transmembrane region" description="Helical" evidence="7">
    <location>
        <begin position="267"/>
        <end position="287"/>
    </location>
</feature>
<dbReference type="PANTHER" id="PTHR30589:SF0">
    <property type="entry name" value="PHOSPHATIDYLGLYCEROL--PROLIPOPROTEIN DIACYLGLYCERYL TRANSFERASE"/>
    <property type="match status" value="1"/>
</dbReference>
<evidence type="ECO:0000256" key="6">
    <source>
        <dbReference type="ARBA" id="ARBA00023136"/>
    </source>
</evidence>
<keyword evidence="2" id="KW-1003">Cell membrane</keyword>
<feature type="transmembrane region" description="Helical" evidence="7">
    <location>
        <begin position="241"/>
        <end position="261"/>
    </location>
</feature>
<feature type="transmembrane region" description="Helical" evidence="7">
    <location>
        <begin position="128"/>
        <end position="146"/>
    </location>
</feature>
<feature type="transmembrane region" description="Helical" evidence="7">
    <location>
        <begin position="167"/>
        <end position="190"/>
    </location>
</feature>
<dbReference type="EMBL" id="AXCW01000069">
    <property type="protein sequence ID" value="EYR63754.1"/>
    <property type="molecule type" value="Genomic_DNA"/>
</dbReference>
<comment type="similarity">
    <text evidence="1">Belongs to the Lgt family.</text>
</comment>
<accession>A0A021VRD5</accession>
<dbReference type="GO" id="GO:0005886">
    <property type="term" value="C:plasma membrane"/>
    <property type="evidence" value="ECO:0007669"/>
    <property type="project" value="InterPro"/>
</dbReference>
<reference evidence="8 9" key="1">
    <citation type="submission" date="2014-01" db="EMBL/GenBank/DDBJ databases">
        <title>Actinotalea ferrariae CF5-4.</title>
        <authorList>
            <person name="Chen F."/>
            <person name="Li Y."/>
            <person name="Wang G."/>
        </authorList>
    </citation>
    <scope>NUCLEOTIDE SEQUENCE [LARGE SCALE GENOMIC DNA]</scope>
    <source>
        <strain evidence="8 9">CF5-4</strain>
    </source>
</reference>
<dbReference type="GO" id="GO:0042158">
    <property type="term" value="P:lipoprotein biosynthetic process"/>
    <property type="evidence" value="ECO:0007669"/>
    <property type="project" value="InterPro"/>
</dbReference>
<keyword evidence="3 8" id="KW-0808">Transferase</keyword>
<dbReference type="InterPro" id="IPR001640">
    <property type="entry name" value="Lgt"/>
</dbReference>
<evidence type="ECO:0000313" key="8">
    <source>
        <dbReference type="EMBL" id="EYR63754.1"/>
    </source>
</evidence>
<sequence>MAVRLTGHRLDVQGARTPADDFVAVARLAEVRPDSGRTALTHRVVGKAPGRWHVTADALARTKGRSEVVRLPSAEAVGASTFRAVATMRAPGVMPGAWPAMVGLGVVLAMVLQSVLARVHGLAPGKVLVLALVASVLGAIGAKAYYRLTHMNDRAGPLFSGLSVQGFVIVATTTFVIGGAVQGLAVGHLLDATVPALLVGQAVGRLGCLLAGCCAGVPTVSRWGVWSSDRRVGTRRVPVQLMEAAAAASLAVVTTVIAWLVPPPWAGLLFVGGLAGYVVARQLLFPLRGLPRSTRHGRHVTLTLAGLALVGTLGAALIA</sequence>
<gene>
    <name evidence="8" type="ORF">N866_18395</name>
</gene>
<dbReference type="GO" id="GO:0008961">
    <property type="term" value="F:phosphatidylglycerol-prolipoprotein diacylglyceryl transferase activity"/>
    <property type="evidence" value="ECO:0007669"/>
    <property type="project" value="InterPro"/>
</dbReference>
<proteinExistence type="inferred from homology"/>
<dbReference type="PANTHER" id="PTHR30589">
    <property type="entry name" value="PROLIPOPROTEIN DIACYLGLYCERYL TRANSFERASE"/>
    <property type="match status" value="1"/>
</dbReference>
<keyword evidence="9" id="KW-1185">Reference proteome</keyword>
<dbReference type="Pfam" id="PF01790">
    <property type="entry name" value="LGT"/>
    <property type="match status" value="1"/>
</dbReference>